<reference evidence="2" key="1">
    <citation type="journal article" date="2019" name="Int. J. Syst. Evol. Microbiol.">
        <title>The Global Catalogue of Microorganisms (GCM) 10K type strain sequencing project: providing services to taxonomists for standard genome sequencing and annotation.</title>
        <authorList>
            <consortium name="The Broad Institute Genomics Platform"/>
            <consortium name="The Broad Institute Genome Sequencing Center for Infectious Disease"/>
            <person name="Wu L."/>
            <person name="Ma J."/>
        </authorList>
    </citation>
    <scope>NUCLEOTIDE SEQUENCE [LARGE SCALE GENOMIC DNA]</scope>
    <source>
        <strain evidence="2">JCM 18053</strain>
    </source>
</reference>
<evidence type="ECO:0000313" key="2">
    <source>
        <dbReference type="Proteomes" id="UP001499852"/>
    </source>
</evidence>
<comment type="caution">
    <text evidence="1">The sequence shown here is derived from an EMBL/GenBank/DDBJ whole genome shotgun (WGS) entry which is preliminary data.</text>
</comment>
<evidence type="ECO:0000313" key="1">
    <source>
        <dbReference type="EMBL" id="GAA5144324.1"/>
    </source>
</evidence>
<gene>
    <name evidence="1" type="ORF">GCM10023213_34280</name>
</gene>
<dbReference type="RefSeq" id="WP_345737619.1">
    <property type="nucleotide sequence ID" value="NZ_BAABIA010000007.1"/>
</dbReference>
<protein>
    <submittedName>
        <fullName evidence="1">Uncharacterized protein</fullName>
    </submittedName>
</protein>
<accession>A0ABP9PCB9</accession>
<dbReference type="Proteomes" id="UP001499852">
    <property type="component" value="Unassembled WGS sequence"/>
</dbReference>
<name>A0ABP9PCB9_9BACT</name>
<organism evidence="1 2">
    <name type="scientific">Prosthecobacter algae</name>
    <dbReference type="NCBI Taxonomy" id="1144682"/>
    <lineage>
        <taxon>Bacteria</taxon>
        <taxon>Pseudomonadati</taxon>
        <taxon>Verrucomicrobiota</taxon>
        <taxon>Verrucomicrobiia</taxon>
        <taxon>Verrucomicrobiales</taxon>
        <taxon>Verrucomicrobiaceae</taxon>
        <taxon>Prosthecobacter</taxon>
    </lineage>
</organism>
<dbReference type="Gene3D" id="3.40.50.1110">
    <property type="entry name" value="SGNH hydrolase"/>
    <property type="match status" value="1"/>
</dbReference>
<sequence>MAGAALGQTTPDLTAQKAEARALEKRLPVPTLAPKVSFDLSPARQERFQTFLPKTYRKLSQREPLQVLVLGDASALKIHEGKPVETFPGVFAEALAAQFYYTGGVKVGPARGAAEAPTIGLRVLARPGGSVLDAASILQSTARQAPVDVVMICYGQGDAGMQPPAFARAVNAALAGAKQLGAEVILCSPWLPVAAQSESVLGLTRPLADALKEAAQELGVLYADLGDLSRLLTIPAPETQDEAQVFERVESAYREFFRLEEDGGFTPKVGLHQALGRLIYKDLLDAPPSLPWQTTGAKVRPEGGDGLTLTYSLKNSGTKAMEITALPLIASGWKPVEAKAKVKVEPGAAPVMTVRYVAENGVPPLQEAVLRLPLLICSGTYTHVETLRASVEPVGIVWGLETQFNQETGFLASCQVVNPGKTLIKGDWQAEFAGQKLTGTLDLPSEGTQPLNLRFDLPKESPAVNRVPLKLTLNVAGQTLTATRQVTLTRNLGLDQAIPLTATPGTKSPAPVTLTAKANAKALTLTFDLPGDGALQDAPDGSGPSWQVEMNLDARSYGKRLEQGSTATVRATGMAVDGAGKVHPVAEWAFGTGYAANFAPKEFQAGLSTGSEGRQITLTVPRSYLYLHEWALDNGNSQMGLGVRLTLQGTEGYVTYHLPLTAKAVNDVEALVVLELTAKPTARATVDVE</sequence>
<dbReference type="SUPFAM" id="SSF52266">
    <property type="entry name" value="SGNH hydrolase"/>
    <property type="match status" value="1"/>
</dbReference>
<keyword evidence="2" id="KW-1185">Reference proteome</keyword>
<proteinExistence type="predicted"/>
<dbReference type="InterPro" id="IPR036514">
    <property type="entry name" value="SGNH_hydro_sf"/>
</dbReference>
<dbReference type="EMBL" id="BAABIA010000007">
    <property type="protein sequence ID" value="GAA5144324.1"/>
    <property type="molecule type" value="Genomic_DNA"/>
</dbReference>